<feature type="compositionally biased region" description="Polar residues" evidence="1">
    <location>
        <begin position="20"/>
        <end position="35"/>
    </location>
</feature>
<feature type="compositionally biased region" description="Basic and acidic residues" evidence="1">
    <location>
        <begin position="36"/>
        <end position="52"/>
    </location>
</feature>
<gene>
    <name evidence="2" type="ORF">A0H81_02761</name>
</gene>
<keyword evidence="3" id="KW-1185">Reference proteome</keyword>
<comment type="caution">
    <text evidence="2">The sequence shown here is derived from an EMBL/GenBank/DDBJ whole genome shotgun (WGS) entry which is preliminary data.</text>
</comment>
<proteinExistence type="predicted"/>
<protein>
    <submittedName>
        <fullName evidence="2">Uncharacterized protein</fullName>
    </submittedName>
</protein>
<evidence type="ECO:0000313" key="3">
    <source>
        <dbReference type="Proteomes" id="UP000092993"/>
    </source>
</evidence>
<evidence type="ECO:0000256" key="1">
    <source>
        <dbReference type="SAM" id="MobiDB-lite"/>
    </source>
</evidence>
<feature type="compositionally biased region" description="Polar residues" evidence="1">
    <location>
        <begin position="1"/>
        <end position="11"/>
    </location>
</feature>
<dbReference type="OMA" id="ATANWGR"/>
<name>A0A1C7MKN6_GRIFR</name>
<organism evidence="2 3">
    <name type="scientific">Grifola frondosa</name>
    <name type="common">Maitake</name>
    <name type="synonym">Polyporus frondosus</name>
    <dbReference type="NCBI Taxonomy" id="5627"/>
    <lineage>
        <taxon>Eukaryota</taxon>
        <taxon>Fungi</taxon>
        <taxon>Dikarya</taxon>
        <taxon>Basidiomycota</taxon>
        <taxon>Agaricomycotina</taxon>
        <taxon>Agaricomycetes</taxon>
        <taxon>Polyporales</taxon>
        <taxon>Grifolaceae</taxon>
        <taxon>Grifola</taxon>
    </lineage>
</organism>
<dbReference type="EMBL" id="LUGG01000002">
    <property type="protein sequence ID" value="OBZ77423.1"/>
    <property type="molecule type" value="Genomic_DNA"/>
</dbReference>
<evidence type="ECO:0000313" key="2">
    <source>
        <dbReference type="EMBL" id="OBZ77423.1"/>
    </source>
</evidence>
<feature type="compositionally biased region" description="Polar residues" evidence="1">
    <location>
        <begin position="53"/>
        <end position="62"/>
    </location>
</feature>
<dbReference type="Proteomes" id="UP000092993">
    <property type="component" value="Unassembled WGS sequence"/>
</dbReference>
<dbReference type="OrthoDB" id="3270460at2759"/>
<sequence length="401" mass="44400">MSSHSNNLPTRNSKRRRANGIQQEETTFVAQGTTRDTVEGAEEKISGDERDPQQQSAITTEDANPVDYDAVRDIMNGLERQPDGVPSASAASIIGAPVEYQARGEHRIPDDDDDHSVTIDTPQSVPEATPTADEYADMPALIPIGNDDDDDDDDDDGPPPLEPAADPAPLDLEEIINPGYLPDAFVRRLAGFVDFVDIAGLRFSVTKVPPTSTWGLPTPDDKELTKFLCYEEKPVSIWLVGRVRKLWFYNLGGEPHDKVNIGIRPLREIDCLAADRLLNTRCRPIESTSYNPLYAGKLMLTRTKGDTALTPALFTRVYDALNHYGPKSTMKKISPAVLGEHDIVLVECFLTRWKTGERAKRTKGWSTWRCGFELNSISLLFSAPDTSTDVELDLDLETALM</sequence>
<accession>A0A1C7MKN6</accession>
<reference evidence="2 3" key="1">
    <citation type="submission" date="2016-03" db="EMBL/GenBank/DDBJ databases">
        <title>Whole genome sequencing of Grifola frondosa 9006-11.</title>
        <authorList>
            <person name="Min B."/>
            <person name="Park H."/>
            <person name="Kim J.-G."/>
            <person name="Cho H."/>
            <person name="Oh Y.-L."/>
            <person name="Kong W.-S."/>
            <person name="Choi I.-G."/>
        </authorList>
    </citation>
    <scope>NUCLEOTIDE SEQUENCE [LARGE SCALE GENOMIC DNA]</scope>
    <source>
        <strain evidence="2 3">9006-11</strain>
    </source>
</reference>
<feature type="compositionally biased region" description="Acidic residues" evidence="1">
    <location>
        <begin position="146"/>
        <end position="157"/>
    </location>
</feature>
<feature type="region of interest" description="Disordered" evidence="1">
    <location>
        <begin position="1"/>
        <end position="65"/>
    </location>
</feature>
<feature type="region of interest" description="Disordered" evidence="1">
    <location>
        <begin position="106"/>
        <end position="169"/>
    </location>
</feature>
<dbReference type="AlphaFoldDB" id="A0A1C7MKN6"/>